<dbReference type="Proteomes" id="UP000011648">
    <property type="component" value="Unassembled WGS sequence"/>
</dbReference>
<gene>
    <name evidence="7" type="ORF">C484_20257</name>
</gene>
<dbReference type="STRING" id="1230458.C484_20257"/>
<accession>L9ZI14</accession>
<dbReference type="InterPro" id="IPR003593">
    <property type="entry name" value="AAA+_ATPase"/>
</dbReference>
<dbReference type="PANTHER" id="PTHR42711:SF5">
    <property type="entry name" value="ABC TRANSPORTER ATP-BINDING PROTEIN NATA"/>
    <property type="match status" value="1"/>
</dbReference>
<dbReference type="PROSITE" id="PS00211">
    <property type="entry name" value="ABC_TRANSPORTER_1"/>
    <property type="match status" value="1"/>
</dbReference>
<comment type="caution">
    <text evidence="7">The sequence shown here is derived from an EMBL/GenBank/DDBJ whole genome shotgun (WGS) entry which is preliminary data.</text>
</comment>
<protein>
    <submittedName>
        <fullName evidence="7">ABC transporter</fullName>
    </submittedName>
</protein>
<proteinExistence type="inferred from homology"/>
<dbReference type="SUPFAM" id="SSF52540">
    <property type="entry name" value="P-loop containing nucleoside triphosphate hydrolases"/>
    <property type="match status" value="1"/>
</dbReference>
<dbReference type="EMBL" id="AOIL01000067">
    <property type="protein sequence ID" value="ELY85686.1"/>
    <property type="molecule type" value="Genomic_DNA"/>
</dbReference>
<dbReference type="SMART" id="SM00382">
    <property type="entry name" value="AAA"/>
    <property type="match status" value="1"/>
</dbReference>
<evidence type="ECO:0000313" key="7">
    <source>
        <dbReference type="EMBL" id="ELY85686.1"/>
    </source>
</evidence>
<evidence type="ECO:0000256" key="1">
    <source>
        <dbReference type="ARBA" id="ARBA00005417"/>
    </source>
</evidence>
<dbReference type="InterPro" id="IPR027417">
    <property type="entry name" value="P-loop_NTPase"/>
</dbReference>
<reference evidence="7 8" key="1">
    <citation type="journal article" date="2014" name="PLoS Genet.">
        <title>Phylogenetically driven sequencing of extremely halophilic archaea reveals strategies for static and dynamic osmo-response.</title>
        <authorList>
            <person name="Becker E.A."/>
            <person name="Seitzer P.M."/>
            <person name="Tritt A."/>
            <person name="Larsen D."/>
            <person name="Krusor M."/>
            <person name="Yao A.I."/>
            <person name="Wu D."/>
            <person name="Madern D."/>
            <person name="Eisen J.A."/>
            <person name="Darling A.E."/>
            <person name="Facciotti M.T."/>
        </authorList>
    </citation>
    <scope>NUCLEOTIDE SEQUENCE [LARGE SCALE GENOMIC DNA]</scope>
    <source>
        <strain evidence="7 8">DSM 12281</strain>
    </source>
</reference>
<evidence type="ECO:0000256" key="4">
    <source>
        <dbReference type="ARBA" id="ARBA00022840"/>
    </source>
</evidence>
<dbReference type="GO" id="GO:0016887">
    <property type="term" value="F:ATP hydrolysis activity"/>
    <property type="evidence" value="ECO:0007669"/>
    <property type="project" value="InterPro"/>
</dbReference>
<dbReference type="InterPro" id="IPR003439">
    <property type="entry name" value="ABC_transporter-like_ATP-bd"/>
</dbReference>
<organism evidence="7 8">
    <name type="scientific">Natrialba taiwanensis DSM 12281</name>
    <dbReference type="NCBI Taxonomy" id="1230458"/>
    <lineage>
        <taxon>Archaea</taxon>
        <taxon>Methanobacteriati</taxon>
        <taxon>Methanobacteriota</taxon>
        <taxon>Stenosarchaea group</taxon>
        <taxon>Halobacteria</taxon>
        <taxon>Halobacteriales</taxon>
        <taxon>Natrialbaceae</taxon>
        <taxon>Natrialba</taxon>
    </lineage>
</organism>
<evidence type="ECO:0000259" key="6">
    <source>
        <dbReference type="PROSITE" id="PS50893"/>
    </source>
</evidence>
<evidence type="ECO:0000313" key="8">
    <source>
        <dbReference type="Proteomes" id="UP000011648"/>
    </source>
</evidence>
<dbReference type="CDD" id="cd03230">
    <property type="entry name" value="ABC_DR_subfamily_A"/>
    <property type="match status" value="1"/>
</dbReference>
<evidence type="ECO:0000256" key="2">
    <source>
        <dbReference type="ARBA" id="ARBA00022448"/>
    </source>
</evidence>
<dbReference type="PANTHER" id="PTHR42711">
    <property type="entry name" value="ABC TRANSPORTER ATP-BINDING PROTEIN"/>
    <property type="match status" value="1"/>
</dbReference>
<dbReference type="PATRIC" id="fig|1230458.4.peg.4079"/>
<dbReference type="Gene3D" id="3.40.50.300">
    <property type="entry name" value="P-loop containing nucleotide triphosphate hydrolases"/>
    <property type="match status" value="1"/>
</dbReference>
<keyword evidence="3" id="KW-0547">Nucleotide-binding</keyword>
<evidence type="ECO:0000256" key="5">
    <source>
        <dbReference type="SAM" id="MobiDB-lite"/>
    </source>
</evidence>
<dbReference type="PROSITE" id="PS50893">
    <property type="entry name" value="ABC_TRANSPORTER_2"/>
    <property type="match status" value="1"/>
</dbReference>
<feature type="region of interest" description="Disordered" evidence="5">
    <location>
        <begin position="320"/>
        <end position="361"/>
    </location>
</feature>
<keyword evidence="8" id="KW-1185">Reference proteome</keyword>
<dbReference type="GO" id="GO:0005524">
    <property type="term" value="F:ATP binding"/>
    <property type="evidence" value="ECO:0007669"/>
    <property type="project" value="UniProtKB-KW"/>
</dbReference>
<feature type="domain" description="ABC transporter" evidence="6">
    <location>
        <begin position="24"/>
        <end position="246"/>
    </location>
</feature>
<keyword evidence="2" id="KW-0813">Transport</keyword>
<comment type="similarity">
    <text evidence="1">Belongs to the ABC transporter superfamily.</text>
</comment>
<dbReference type="Pfam" id="PF00005">
    <property type="entry name" value="ABC_tran"/>
    <property type="match status" value="1"/>
</dbReference>
<name>L9ZI14_9EURY</name>
<sequence>MGKSAGIEPLTRTAWVAVRMSAVVAATELAKTYGETVALDSASLTVDRGEVFALIGPNGAGKTTLVRALTGTTDPDSGSARVLDEPPAAVDRDRLGVLPQAFSPPDRLTARELLTYYAGLYEETRDPAAVLADVGLVDAADTWYEDLSGGQQRRVCVGATLVNDPDVLFLDEPTTGIDPAGRRTVWRLIEALADAGTTVVLTTHDMAEAERLADRVGLLSNGELVARGTPAELIDEHGGTSRLEIETDAPSDAFADLPFAVEHPTRGRQRDHQGVVVRDISPAEIGTVVDALETNDIEYSGLAWAEPDLEDVYLTLADSAERERTGRGGGSDANTNTDADAHADEPIDDEREDAPRTGETA</sequence>
<dbReference type="AlphaFoldDB" id="L9ZI14"/>
<dbReference type="InterPro" id="IPR050763">
    <property type="entry name" value="ABC_transporter_ATP-binding"/>
</dbReference>
<dbReference type="InterPro" id="IPR017871">
    <property type="entry name" value="ABC_transporter-like_CS"/>
</dbReference>
<keyword evidence="4" id="KW-0067">ATP-binding</keyword>
<evidence type="ECO:0000256" key="3">
    <source>
        <dbReference type="ARBA" id="ARBA00022741"/>
    </source>
</evidence>